<name>A0A1Q3D7C5_CEPFO</name>
<gene>
    <name evidence="1" type="ORF">CFOL_v3_31646</name>
</gene>
<dbReference type="Proteomes" id="UP000187406">
    <property type="component" value="Unassembled WGS sequence"/>
</dbReference>
<organism evidence="1 2">
    <name type="scientific">Cephalotus follicularis</name>
    <name type="common">Albany pitcher plant</name>
    <dbReference type="NCBI Taxonomy" id="3775"/>
    <lineage>
        <taxon>Eukaryota</taxon>
        <taxon>Viridiplantae</taxon>
        <taxon>Streptophyta</taxon>
        <taxon>Embryophyta</taxon>
        <taxon>Tracheophyta</taxon>
        <taxon>Spermatophyta</taxon>
        <taxon>Magnoliopsida</taxon>
        <taxon>eudicotyledons</taxon>
        <taxon>Gunneridae</taxon>
        <taxon>Pentapetalae</taxon>
        <taxon>rosids</taxon>
        <taxon>fabids</taxon>
        <taxon>Oxalidales</taxon>
        <taxon>Cephalotaceae</taxon>
        <taxon>Cephalotus</taxon>
    </lineage>
</organism>
<dbReference type="PANTHER" id="PTHR31973:SF187">
    <property type="entry name" value="MUTATOR TRANSPOSASE MUDRA PROTEIN"/>
    <property type="match status" value="1"/>
</dbReference>
<evidence type="ECO:0000313" key="2">
    <source>
        <dbReference type="Proteomes" id="UP000187406"/>
    </source>
</evidence>
<comment type="caution">
    <text evidence="1">The sequence shown here is derived from an EMBL/GenBank/DDBJ whole genome shotgun (WGS) entry which is preliminary data.</text>
</comment>
<dbReference type="OrthoDB" id="1300239at2759"/>
<dbReference type="InParanoid" id="A0A1Q3D7C5"/>
<reference evidence="2" key="1">
    <citation type="submission" date="2016-04" db="EMBL/GenBank/DDBJ databases">
        <title>Cephalotus genome sequencing.</title>
        <authorList>
            <person name="Fukushima K."/>
            <person name="Hasebe M."/>
            <person name="Fang X."/>
        </authorList>
    </citation>
    <scope>NUCLEOTIDE SEQUENCE [LARGE SCALE GENOMIC DNA]</scope>
    <source>
        <strain evidence="2">cv. St1</strain>
    </source>
</reference>
<evidence type="ECO:0000313" key="1">
    <source>
        <dbReference type="EMBL" id="GAV88223.1"/>
    </source>
</evidence>
<dbReference type="PANTHER" id="PTHR31973">
    <property type="entry name" value="POLYPROTEIN, PUTATIVE-RELATED"/>
    <property type="match status" value="1"/>
</dbReference>
<keyword evidence="2" id="KW-1185">Reference proteome</keyword>
<protein>
    <submittedName>
        <fullName evidence="1">Uncharacterized protein</fullName>
    </submittedName>
</protein>
<sequence length="105" mass="12691">MCARHIYANWSKKFRGMELKKLFWRIVRVTTMLEYEELMGIMEKKCPSGHAKMISSSTPHWCRAFFRTSINCDSVDNNMFETFNRWILETRINLLCKCWRILECK</sequence>
<accession>A0A1Q3D7C5</accession>
<proteinExistence type="predicted"/>
<dbReference type="AlphaFoldDB" id="A0A1Q3D7C5"/>
<dbReference type="EMBL" id="BDDD01004729">
    <property type="protein sequence ID" value="GAV88223.1"/>
    <property type="molecule type" value="Genomic_DNA"/>
</dbReference>